<accession>A0ABW3DBW1</accession>
<feature type="transmembrane region" description="Helical" evidence="5">
    <location>
        <begin position="61"/>
        <end position="82"/>
    </location>
</feature>
<evidence type="ECO:0000256" key="5">
    <source>
        <dbReference type="SAM" id="Phobius"/>
    </source>
</evidence>
<keyword evidence="5" id="KW-0812">Transmembrane</keyword>
<dbReference type="InterPro" id="IPR001940">
    <property type="entry name" value="Peptidase_S1C"/>
</dbReference>
<feature type="compositionally biased region" description="Acidic residues" evidence="4">
    <location>
        <begin position="1"/>
        <end position="10"/>
    </location>
</feature>
<dbReference type="PANTHER" id="PTHR43343:SF3">
    <property type="entry name" value="PROTEASE DO-LIKE 8, CHLOROPLASTIC"/>
    <property type="match status" value="1"/>
</dbReference>
<keyword evidence="5" id="KW-0472">Membrane</keyword>
<keyword evidence="1 6" id="KW-0645">Protease</keyword>
<sequence>MHEDADEAALEEARAKSGKPEDTDRDAEFSYEDFDPEDPSFFDDDDSEEEPKPSRRRLRRWIVLLLVLGLLANIVAFFPQMFSLQAIEFLKTNRELSKNEAIQQYKQAVVVVNAGGRKGTGFNIADNGLILTNHHVIEGERTSLVSFPSGQNYTADVVASDPAIDAAILQIREPGELLPSLDIESASDVQEGTPIYVIGNPLFFNQMANEGTVLGQTLLTDWEVPVLMIQAPIYKGNSGSPILNKEGKVIAVVFATTKAKLGDRTSNIGLAVPIAHFHKYLPQG</sequence>
<dbReference type="RefSeq" id="WP_150959450.1">
    <property type="nucleotide sequence ID" value="NZ_JBHTIU010000031.1"/>
</dbReference>
<reference evidence="7" key="1">
    <citation type="journal article" date="2019" name="Int. J. Syst. Evol. Microbiol.">
        <title>The Global Catalogue of Microorganisms (GCM) 10K type strain sequencing project: providing services to taxonomists for standard genome sequencing and annotation.</title>
        <authorList>
            <consortium name="The Broad Institute Genomics Platform"/>
            <consortium name="The Broad Institute Genome Sequencing Center for Infectious Disease"/>
            <person name="Wu L."/>
            <person name="Ma J."/>
        </authorList>
    </citation>
    <scope>NUCLEOTIDE SEQUENCE [LARGE SCALE GENOMIC DNA]</scope>
    <source>
        <strain evidence="7">CCUG 57263</strain>
    </source>
</reference>
<comment type="caution">
    <text evidence="6">The sequence shown here is derived from an EMBL/GenBank/DDBJ whole genome shotgun (WGS) entry which is preliminary data.</text>
</comment>
<proteinExistence type="predicted"/>
<dbReference type="SUPFAM" id="SSF50494">
    <property type="entry name" value="Trypsin-like serine proteases"/>
    <property type="match status" value="1"/>
</dbReference>
<feature type="region of interest" description="Disordered" evidence="4">
    <location>
        <begin position="1"/>
        <end position="53"/>
    </location>
</feature>
<gene>
    <name evidence="6" type="ORF">ACFQ03_10145</name>
</gene>
<evidence type="ECO:0000256" key="1">
    <source>
        <dbReference type="ARBA" id="ARBA00022670"/>
    </source>
</evidence>
<evidence type="ECO:0000313" key="6">
    <source>
        <dbReference type="EMBL" id="MFD0869510.1"/>
    </source>
</evidence>
<dbReference type="InterPro" id="IPR009003">
    <property type="entry name" value="Peptidase_S1_PA"/>
</dbReference>
<feature type="compositionally biased region" description="Acidic residues" evidence="4">
    <location>
        <begin position="29"/>
        <end position="49"/>
    </location>
</feature>
<feature type="compositionally biased region" description="Basic and acidic residues" evidence="4">
    <location>
        <begin position="11"/>
        <end position="28"/>
    </location>
</feature>
<keyword evidence="5" id="KW-1133">Transmembrane helix</keyword>
<dbReference type="GO" id="GO:0006508">
    <property type="term" value="P:proteolysis"/>
    <property type="evidence" value="ECO:0007669"/>
    <property type="project" value="UniProtKB-KW"/>
</dbReference>
<dbReference type="EMBL" id="JBHTIU010000031">
    <property type="protein sequence ID" value="MFD0869510.1"/>
    <property type="molecule type" value="Genomic_DNA"/>
</dbReference>
<keyword evidence="7" id="KW-1185">Reference proteome</keyword>
<dbReference type="Pfam" id="PF13365">
    <property type="entry name" value="Trypsin_2"/>
    <property type="match status" value="1"/>
</dbReference>
<evidence type="ECO:0000256" key="4">
    <source>
        <dbReference type="SAM" id="MobiDB-lite"/>
    </source>
</evidence>
<evidence type="ECO:0000256" key="3">
    <source>
        <dbReference type="ARBA" id="ARBA00022825"/>
    </source>
</evidence>
<protein>
    <submittedName>
        <fullName evidence="6">S1C family serine protease</fullName>
        <ecNumber evidence="6">3.4.21.-</ecNumber>
    </submittedName>
</protein>
<dbReference type="EC" id="3.4.21.-" evidence="6"/>
<organism evidence="6 7">
    <name type="scientific">Paenibacillus residui</name>
    <dbReference type="NCBI Taxonomy" id="629724"/>
    <lineage>
        <taxon>Bacteria</taxon>
        <taxon>Bacillati</taxon>
        <taxon>Bacillota</taxon>
        <taxon>Bacilli</taxon>
        <taxon>Bacillales</taxon>
        <taxon>Paenibacillaceae</taxon>
        <taxon>Paenibacillus</taxon>
    </lineage>
</organism>
<evidence type="ECO:0000313" key="7">
    <source>
        <dbReference type="Proteomes" id="UP001597120"/>
    </source>
</evidence>
<dbReference type="Gene3D" id="2.40.10.120">
    <property type="match status" value="1"/>
</dbReference>
<keyword evidence="3" id="KW-0720">Serine protease</keyword>
<dbReference type="PRINTS" id="PR00834">
    <property type="entry name" value="PROTEASES2C"/>
</dbReference>
<dbReference type="InterPro" id="IPR051201">
    <property type="entry name" value="Chloro_Bact_Ser_Proteases"/>
</dbReference>
<evidence type="ECO:0000256" key="2">
    <source>
        <dbReference type="ARBA" id="ARBA00022801"/>
    </source>
</evidence>
<dbReference type="PANTHER" id="PTHR43343">
    <property type="entry name" value="PEPTIDASE S12"/>
    <property type="match status" value="1"/>
</dbReference>
<dbReference type="GO" id="GO:0008233">
    <property type="term" value="F:peptidase activity"/>
    <property type="evidence" value="ECO:0007669"/>
    <property type="project" value="UniProtKB-KW"/>
</dbReference>
<dbReference type="Proteomes" id="UP001597120">
    <property type="component" value="Unassembled WGS sequence"/>
</dbReference>
<keyword evidence="2 6" id="KW-0378">Hydrolase</keyword>
<name>A0ABW3DBW1_9BACL</name>